<dbReference type="CDD" id="cd19757">
    <property type="entry name" value="Bbox1"/>
    <property type="match status" value="1"/>
</dbReference>
<evidence type="ECO:0000313" key="4">
    <source>
        <dbReference type="Proteomes" id="UP001163046"/>
    </source>
</evidence>
<organism evidence="3 4">
    <name type="scientific">Desmophyllum pertusum</name>
    <dbReference type="NCBI Taxonomy" id="174260"/>
    <lineage>
        <taxon>Eukaryota</taxon>
        <taxon>Metazoa</taxon>
        <taxon>Cnidaria</taxon>
        <taxon>Anthozoa</taxon>
        <taxon>Hexacorallia</taxon>
        <taxon>Scleractinia</taxon>
        <taxon>Caryophylliina</taxon>
        <taxon>Caryophylliidae</taxon>
        <taxon>Desmophyllum</taxon>
    </lineage>
</organism>
<gene>
    <name evidence="3" type="ORF">OS493_012370</name>
</gene>
<protein>
    <recommendedName>
        <fullName evidence="2">CxC2-like cysteine cluster KDZ transposase-associated domain-containing protein</fullName>
    </recommendedName>
</protein>
<dbReference type="Pfam" id="PF18803">
    <property type="entry name" value="CxC2"/>
    <property type="match status" value="1"/>
</dbReference>
<feature type="domain" description="CxC2-like cysteine cluster KDZ transposase-associated" evidence="2">
    <location>
        <begin position="173"/>
        <end position="249"/>
    </location>
</feature>
<dbReference type="EMBL" id="MU825878">
    <property type="protein sequence ID" value="KAJ7386037.1"/>
    <property type="molecule type" value="Genomic_DNA"/>
</dbReference>
<proteinExistence type="predicted"/>
<dbReference type="OrthoDB" id="5984597at2759"/>
<accession>A0A9X0D3L0</accession>
<dbReference type="InterPro" id="IPR041457">
    <property type="entry name" value="CxC2_KDZ-assoc"/>
</dbReference>
<reference evidence="3" key="1">
    <citation type="submission" date="2023-01" db="EMBL/GenBank/DDBJ databases">
        <title>Genome assembly of the deep-sea coral Lophelia pertusa.</title>
        <authorList>
            <person name="Herrera S."/>
            <person name="Cordes E."/>
        </authorList>
    </citation>
    <scope>NUCLEOTIDE SEQUENCE</scope>
    <source>
        <strain evidence="3">USNM1676648</strain>
        <tissue evidence="3">Polyp</tissue>
    </source>
</reference>
<comment type="caution">
    <text evidence="3">The sequence shown here is derived from an EMBL/GenBank/DDBJ whole genome shotgun (WGS) entry which is preliminary data.</text>
</comment>
<name>A0A9X0D3L0_9CNID</name>
<evidence type="ECO:0000256" key="1">
    <source>
        <dbReference type="SAM" id="MobiDB-lite"/>
    </source>
</evidence>
<evidence type="ECO:0000313" key="3">
    <source>
        <dbReference type="EMBL" id="KAJ7386037.1"/>
    </source>
</evidence>
<dbReference type="Proteomes" id="UP001163046">
    <property type="component" value="Unassembled WGS sequence"/>
</dbReference>
<evidence type="ECO:0000259" key="2">
    <source>
        <dbReference type="Pfam" id="PF18803"/>
    </source>
</evidence>
<keyword evidence="4" id="KW-1185">Reference proteome</keyword>
<feature type="region of interest" description="Disordered" evidence="1">
    <location>
        <begin position="47"/>
        <end position="73"/>
    </location>
</feature>
<sequence length="273" mass="30960">MYFGSGKRKGKSAYKIVDVSNKRSKSTVNLPSLPISSKEEEVCEAAADDDTTGVSDWSGDEDTEEATLSTPYQQRKERLSKNWQALRMTLLQSSLRMEGFIHHKCVESDCDRDAITRCRDCSFGSYYCMECCNRLHQTKHHFHQPEVKKDGVWYLHTVPNRTLFNESHVCSFMYTRDITVVDEKGCHHEVKLVCCTCQSVSECFLWHGLWPATPVEPTLAFTVTLMEFALALMMECQVSIFDLMKALEFSVNPLLKVFLLPLITGLSGSGNSV</sequence>
<dbReference type="AlphaFoldDB" id="A0A9X0D3L0"/>